<evidence type="ECO:0000313" key="1">
    <source>
        <dbReference type="EMBL" id="APZ93321.1"/>
    </source>
</evidence>
<dbReference type="InterPro" id="IPR021388">
    <property type="entry name" value="DUF3024"/>
</dbReference>
<dbReference type="RefSeq" id="WP_077024795.1">
    <property type="nucleotide sequence ID" value="NZ_CP017641.1"/>
</dbReference>
<accession>A0A1P8WGW4</accession>
<dbReference type="Pfam" id="PF11225">
    <property type="entry name" value="DUF3024"/>
    <property type="match status" value="1"/>
</dbReference>
<reference evidence="1 2" key="1">
    <citation type="journal article" date="2016" name="Front. Microbiol.">
        <title>Fuerstia marisgermanicae gen. nov., sp. nov., an Unusual Member of the Phylum Planctomycetes from the German Wadden Sea.</title>
        <authorList>
            <person name="Kohn T."/>
            <person name="Heuer A."/>
            <person name="Jogler M."/>
            <person name="Vollmers J."/>
            <person name="Boedeker C."/>
            <person name="Bunk B."/>
            <person name="Rast P."/>
            <person name="Borchert D."/>
            <person name="Glockner I."/>
            <person name="Freese H.M."/>
            <person name="Klenk H.P."/>
            <person name="Overmann J."/>
            <person name="Kaster A.K."/>
            <person name="Rohde M."/>
            <person name="Wiegand S."/>
            <person name="Jogler C."/>
        </authorList>
    </citation>
    <scope>NUCLEOTIDE SEQUENCE [LARGE SCALE GENOMIC DNA]</scope>
    <source>
        <strain evidence="1 2">NH11</strain>
    </source>
</reference>
<dbReference type="AlphaFoldDB" id="A0A1P8WGW4"/>
<evidence type="ECO:0000313" key="2">
    <source>
        <dbReference type="Proteomes" id="UP000187735"/>
    </source>
</evidence>
<dbReference type="STRING" id="1891926.Fuma_02938"/>
<name>A0A1P8WGW4_9PLAN</name>
<gene>
    <name evidence="1" type="ORF">Fuma_02938</name>
</gene>
<dbReference type="Proteomes" id="UP000187735">
    <property type="component" value="Chromosome"/>
</dbReference>
<proteinExistence type="predicted"/>
<dbReference type="KEGG" id="fmr:Fuma_02938"/>
<sequence length="137" mass="16007">MAAKRKPWDIRPSKKSASSIPAALKKEVESKAIALISDVLKPKHIRPPEEDAQFNYISDITAKWYRQFFYFISTYTCPHPDALEPTFEQKFARMEYIGNDKFALYFMRYTGEWVGIHDAMSVDESMEAIQDDEWFVP</sequence>
<protein>
    <submittedName>
        <fullName evidence="1">Uncharacterized protein</fullName>
    </submittedName>
</protein>
<keyword evidence="2" id="KW-1185">Reference proteome</keyword>
<dbReference type="EMBL" id="CP017641">
    <property type="protein sequence ID" value="APZ93321.1"/>
    <property type="molecule type" value="Genomic_DNA"/>
</dbReference>
<organism evidence="1 2">
    <name type="scientific">Fuerstiella marisgermanici</name>
    <dbReference type="NCBI Taxonomy" id="1891926"/>
    <lineage>
        <taxon>Bacteria</taxon>
        <taxon>Pseudomonadati</taxon>
        <taxon>Planctomycetota</taxon>
        <taxon>Planctomycetia</taxon>
        <taxon>Planctomycetales</taxon>
        <taxon>Planctomycetaceae</taxon>
        <taxon>Fuerstiella</taxon>
    </lineage>
</organism>